<accession>L9WZR7</accession>
<keyword evidence="3" id="KW-1185">Reference proteome</keyword>
<comment type="caution">
    <text evidence="2">The sequence shown here is derived from an EMBL/GenBank/DDBJ whole genome shotgun (WGS) entry which is preliminary data.</text>
</comment>
<feature type="domain" description="ATPase" evidence="1">
    <location>
        <begin position="4"/>
        <end position="47"/>
    </location>
</feature>
<sequence length="64" mass="7365">MERFVSREDALSRLRRCYDSDNAEMVVIFGRRRLGKTQLVQHSLAECDDGVSRFDPSPSTAPEY</sequence>
<dbReference type="InterPro" id="IPR027417">
    <property type="entry name" value="P-loop_NTPase"/>
</dbReference>
<dbReference type="InterPro" id="IPR011579">
    <property type="entry name" value="ATPase_dom"/>
</dbReference>
<dbReference type="Gene3D" id="3.40.50.300">
    <property type="entry name" value="P-loop containing nucleotide triphosphate hydrolases"/>
    <property type="match status" value="1"/>
</dbReference>
<evidence type="ECO:0000313" key="2">
    <source>
        <dbReference type="EMBL" id="ELY54979.1"/>
    </source>
</evidence>
<evidence type="ECO:0000259" key="1">
    <source>
        <dbReference type="Pfam" id="PF01637"/>
    </source>
</evidence>
<dbReference type="GO" id="GO:0005524">
    <property type="term" value="F:ATP binding"/>
    <property type="evidence" value="ECO:0007669"/>
    <property type="project" value="InterPro"/>
</dbReference>
<organism evidence="2 3">
    <name type="scientific">Natronococcus amylolyticus DSM 10524</name>
    <dbReference type="NCBI Taxonomy" id="1227497"/>
    <lineage>
        <taxon>Archaea</taxon>
        <taxon>Methanobacteriati</taxon>
        <taxon>Methanobacteriota</taxon>
        <taxon>Stenosarchaea group</taxon>
        <taxon>Halobacteria</taxon>
        <taxon>Halobacteriales</taxon>
        <taxon>Natrialbaceae</taxon>
        <taxon>Natronococcus</taxon>
    </lineage>
</organism>
<dbReference type="EMBL" id="AOIB01000033">
    <property type="protein sequence ID" value="ELY54979.1"/>
    <property type="molecule type" value="Genomic_DNA"/>
</dbReference>
<proteinExistence type="predicted"/>
<reference evidence="2 3" key="1">
    <citation type="journal article" date="2014" name="PLoS Genet.">
        <title>Phylogenetically driven sequencing of extremely halophilic archaea reveals strategies for static and dynamic osmo-response.</title>
        <authorList>
            <person name="Becker E.A."/>
            <person name="Seitzer P.M."/>
            <person name="Tritt A."/>
            <person name="Larsen D."/>
            <person name="Krusor M."/>
            <person name="Yao A.I."/>
            <person name="Wu D."/>
            <person name="Madern D."/>
            <person name="Eisen J.A."/>
            <person name="Darling A.E."/>
            <person name="Facciotti M.T."/>
        </authorList>
    </citation>
    <scope>NUCLEOTIDE SEQUENCE [LARGE SCALE GENOMIC DNA]</scope>
    <source>
        <strain evidence="2 3">DSM 10524</strain>
    </source>
</reference>
<protein>
    <recommendedName>
        <fullName evidence="1">ATPase domain-containing protein</fullName>
    </recommendedName>
</protein>
<dbReference type="STRING" id="1227497.C491_17819"/>
<dbReference type="SUPFAM" id="SSF52540">
    <property type="entry name" value="P-loop containing nucleoside triphosphate hydrolases"/>
    <property type="match status" value="1"/>
</dbReference>
<dbReference type="Pfam" id="PF01637">
    <property type="entry name" value="ATPase_2"/>
    <property type="match status" value="1"/>
</dbReference>
<dbReference type="eggNOG" id="arCOG03166">
    <property type="taxonomic scope" value="Archaea"/>
</dbReference>
<dbReference type="PATRIC" id="fig|1227497.3.peg.3629"/>
<dbReference type="AlphaFoldDB" id="L9WZR7"/>
<evidence type="ECO:0000313" key="3">
    <source>
        <dbReference type="Proteomes" id="UP000011688"/>
    </source>
</evidence>
<dbReference type="Proteomes" id="UP000011688">
    <property type="component" value="Unassembled WGS sequence"/>
</dbReference>
<name>L9WZR7_9EURY</name>
<gene>
    <name evidence="2" type="ORF">C491_17819</name>
</gene>